<keyword evidence="5" id="KW-0408">Iron</keyword>
<keyword evidence="4" id="KW-0560">Oxidoreductase</keyword>
<name>A0ABR1L6Y4_9PEZI</name>
<dbReference type="GeneID" id="92035537"/>
<dbReference type="EMBL" id="JBBPEH010000013">
    <property type="protein sequence ID" value="KAK7530977.1"/>
    <property type="molecule type" value="Genomic_DNA"/>
</dbReference>
<organism evidence="8 9">
    <name type="scientific">Phyllosticta citribraziliensis</name>
    <dbReference type="NCBI Taxonomy" id="989973"/>
    <lineage>
        <taxon>Eukaryota</taxon>
        <taxon>Fungi</taxon>
        <taxon>Dikarya</taxon>
        <taxon>Ascomycota</taxon>
        <taxon>Pezizomycotina</taxon>
        <taxon>Dothideomycetes</taxon>
        <taxon>Dothideomycetes incertae sedis</taxon>
        <taxon>Botryosphaeriales</taxon>
        <taxon>Phyllostictaceae</taxon>
        <taxon>Phyllosticta</taxon>
    </lineage>
</organism>
<dbReference type="InterPro" id="IPR001128">
    <property type="entry name" value="Cyt_P450"/>
</dbReference>
<reference evidence="8 9" key="1">
    <citation type="submission" date="2024-04" db="EMBL/GenBank/DDBJ databases">
        <title>Phyllosticta paracitricarpa is synonymous to the EU quarantine fungus P. citricarpa based on phylogenomic analyses.</title>
        <authorList>
            <consortium name="Lawrence Berkeley National Laboratory"/>
            <person name="Van ingen-buijs V.A."/>
            <person name="Van westerhoven A.C."/>
            <person name="Haridas S."/>
            <person name="Skiadas P."/>
            <person name="Martin F."/>
            <person name="Groenewald J.Z."/>
            <person name="Crous P.W."/>
            <person name="Seidl M.F."/>
        </authorList>
    </citation>
    <scope>NUCLEOTIDE SEQUENCE [LARGE SCALE GENOMIC DNA]</scope>
    <source>
        <strain evidence="8 9">CPC 17464</strain>
    </source>
</reference>
<comment type="caution">
    <text evidence="8">The sequence shown here is derived from an EMBL/GenBank/DDBJ whole genome shotgun (WGS) entry which is preliminary data.</text>
</comment>
<keyword evidence="3" id="KW-0479">Metal-binding</keyword>
<sequence length="514" mass="58138">MSMNVFGFGFSPSIALLVVVSGFILFKSWNYILTLFKPALVLAPGVPVMGKPDDTSFEDAVREGDRLASGPSYPDGVYQIALPSMPHVFYPPKAMRELFASTSASFQAHTSDILLGKYTYQGEENMELKAGIRAMSNNLDVVINSFEADVAYAFDTVFGSCDEWTTVDQIWPATFRIASIMSSRPFLGRQLSRDPEWFTAVTEYVRTLSDAVGSLRPVPPIIRWFFESRLPWIRALTKARDHMEDLMMPVIQSHLDRYLATGKDFKSRRTAAIHSDGGELLDWMIPEYSNPVAKKLARDEVTIILESVMNISGGLSHSLFNIAKYSEYQEPLREEYEEVMHEFGGLNKAAVFKMKKMDSFMKETHRLNPPSMMAIMRKVVDPNGMQLSVGPRIPYGTLCAVSADRANMSPEFFSEPTKFDGYRFYRMRQAPGEEFRHQLTSTSDSEINFSLGGRACPGRIFFSALEKAFLAHLLTHYDVRVKPGHENEESRYIDGIRVVINPKAIIQLRRKKNV</sequence>
<dbReference type="PRINTS" id="PR00465">
    <property type="entry name" value="EP450IV"/>
</dbReference>
<dbReference type="RefSeq" id="XP_066651050.1">
    <property type="nucleotide sequence ID" value="XM_066802631.1"/>
</dbReference>
<dbReference type="Pfam" id="PF00067">
    <property type="entry name" value="p450"/>
    <property type="match status" value="1"/>
</dbReference>
<evidence type="ECO:0000256" key="3">
    <source>
        <dbReference type="ARBA" id="ARBA00022723"/>
    </source>
</evidence>
<comment type="cofactor">
    <cofactor evidence="1">
        <name>heme</name>
        <dbReference type="ChEBI" id="CHEBI:30413"/>
    </cofactor>
</comment>
<protein>
    <submittedName>
        <fullName evidence="8">Cytochrome P450</fullName>
    </submittedName>
</protein>
<dbReference type="PANTHER" id="PTHR46206">
    <property type="entry name" value="CYTOCHROME P450"/>
    <property type="match status" value="1"/>
</dbReference>
<evidence type="ECO:0000256" key="6">
    <source>
        <dbReference type="ARBA" id="ARBA00023033"/>
    </source>
</evidence>
<keyword evidence="9" id="KW-1185">Reference proteome</keyword>
<evidence type="ECO:0000256" key="5">
    <source>
        <dbReference type="ARBA" id="ARBA00023004"/>
    </source>
</evidence>
<keyword evidence="7" id="KW-1133">Transmembrane helix</keyword>
<evidence type="ECO:0000256" key="1">
    <source>
        <dbReference type="ARBA" id="ARBA00001971"/>
    </source>
</evidence>
<accession>A0ABR1L6Y4</accession>
<dbReference type="CDD" id="cd11041">
    <property type="entry name" value="CYP503A1-like"/>
    <property type="match status" value="1"/>
</dbReference>
<feature type="transmembrane region" description="Helical" evidence="7">
    <location>
        <begin position="6"/>
        <end position="26"/>
    </location>
</feature>
<keyword evidence="6" id="KW-0503">Monooxygenase</keyword>
<dbReference type="SUPFAM" id="SSF48264">
    <property type="entry name" value="Cytochrome P450"/>
    <property type="match status" value="1"/>
</dbReference>
<dbReference type="Proteomes" id="UP001360953">
    <property type="component" value="Unassembled WGS sequence"/>
</dbReference>
<keyword evidence="7" id="KW-0812">Transmembrane</keyword>
<dbReference type="InterPro" id="IPR036396">
    <property type="entry name" value="Cyt_P450_sf"/>
</dbReference>
<dbReference type="PANTHER" id="PTHR46206:SF6">
    <property type="entry name" value="CYTOCHROME P450 MONOOXYGENASE AN1598-RELATED"/>
    <property type="match status" value="1"/>
</dbReference>
<gene>
    <name evidence="8" type="ORF">J3D65DRAFT_662442</name>
</gene>
<dbReference type="Gene3D" id="1.10.630.10">
    <property type="entry name" value="Cytochrome P450"/>
    <property type="match status" value="1"/>
</dbReference>
<evidence type="ECO:0000256" key="2">
    <source>
        <dbReference type="ARBA" id="ARBA00010617"/>
    </source>
</evidence>
<dbReference type="InterPro" id="IPR002403">
    <property type="entry name" value="Cyt_P450_E_grp-IV"/>
</dbReference>
<proteinExistence type="inferred from homology"/>
<keyword evidence="7" id="KW-0472">Membrane</keyword>
<comment type="similarity">
    <text evidence="2">Belongs to the cytochrome P450 family.</text>
</comment>
<evidence type="ECO:0000313" key="8">
    <source>
        <dbReference type="EMBL" id="KAK7530977.1"/>
    </source>
</evidence>
<evidence type="ECO:0000256" key="7">
    <source>
        <dbReference type="SAM" id="Phobius"/>
    </source>
</evidence>
<evidence type="ECO:0000256" key="4">
    <source>
        <dbReference type="ARBA" id="ARBA00023002"/>
    </source>
</evidence>
<evidence type="ECO:0000313" key="9">
    <source>
        <dbReference type="Proteomes" id="UP001360953"/>
    </source>
</evidence>